<dbReference type="InterPro" id="IPR046268">
    <property type="entry name" value="DUF6301"/>
</dbReference>
<evidence type="ECO:0000313" key="1">
    <source>
        <dbReference type="EMBL" id="MCZ0859090.1"/>
    </source>
</evidence>
<dbReference type="Proteomes" id="UP001072034">
    <property type="component" value="Unassembled WGS sequence"/>
</dbReference>
<protein>
    <submittedName>
        <fullName evidence="1">DUF6301 family protein</fullName>
    </submittedName>
</protein>
<dbReference type="RefSeq" id="WP_268918395.1">
    <property type="nucleotide sequence ID" value="NZ_JAPTMY010000038.1"/>
</dbReference>
<sequence length="390" mass="43928">MGSRGLGADETFARAEEMVRVWLAEQGGERIEVEINGLGESESYDLRMVRNGRRERVYHPGDFFSALGRVRKAQFVRGRGAWTWSRLWMDVSDGVLHQECDWVRVPMYSYNLPSLVACKKEMDLFPRDEELLPDWLREGAERWRTELVPVAADEEAERAAREAELARLVDVSRRRAAAEVEAAWGRAVEGLLGGGVLRLPSGTVDGVVPVSEGVGLVRAWAELGWLASTEAAFGLCERLGWVRKARFDMDHYWTAVDQDRAGAWVEASEITGLFYSVKIALSEYLLRVRRGDPVYKEYLKALSDVYGEPVGRRTWRLDNGAEVALSADAAQLSVLVRSPRATEYLTDDVELREIEGEVDIDFDDPALYIRAPSEARSEVVRVDGDVLEWS</sequence>
<accession>A0ABT4IBH8</accession>
<dbReference type="SUPFAM" id="SSF160424">
    <property type="entry name" value="BH3703-like"/>
    <property type="match status" value="1"/>
</dbReference>
<name>A0ABT4IBH8_9ACTO</name>
<gene>
    <name evidence="1" type="ORF">OHJ16_13680</name>
</gene>
<evidence type="ECO:0000313" key="2">
    <source>
        <dbReference type="Proteomes" id="UP001072034"/>
    </source>
</evidence>
<dbReference type="EMBL" id="JAPTMY010000038">
    <property type="protein sequence ID" value="MCZ0859090.1"/>
    <property type="molecule type" value="Genomic_DNA"/>
</dbReference>
<dbReference type="InterPro" id="IPR036170">
    <property type="entry name" value="YezG-like_sf"/>
</dbReference>
<dbReference type="Pfam" id="PF19818">
    <property type="entry name" value="DUF6301"/>
    <property type="match status" value="1"/>
</dbReference>
<proteinExistence type="predicted"/>
<organism evidence="1 2">
    <name type="scientific">Actinomyces israelii</name>
    <dbReference type="NCBI Taxonomy" id="1659"/>
    <lineage>
        <taxon>Bacteria</taxon>
        <taxon>Bacillati</taxon>
        <taxon>Actinomycetota</taxon>
        <taxon>Actinomycetes</taxon>
        <taxon>Actinomycetales</taxon>
        <taxon>Actinomycetaceae</taxon>
        <taxon>Actinomyces</taxon>
    </lineage>
</organism>
<comment type="caution">
    <text evidence="1">The sequence shown here is derived from an EMBL/GenBank/DDBJ whole genome shotgun (WGS) entry which is preliminary data.</text>
</comment>
<keyword evidence="2" id="KW-1185">Reference proteome</keyword>
<reference evidence="1" key="1">
    <citation type="submission" date="2022-10" db="EMBL/GenBank/DDBJ databases">
        <title>Genome sequence of Actinomyces israelii ATCC 10048.</title>
        <authorList>
            <person name="Watt R.M."/>
            <person name="Tong W.M."/>
        </authorList>
    </citation>
    <scope>NUCLEOTIDE SEQUENCE</scope>
    <source>
        <strain evidence="1">ATCC 10048</strain>
    </source>
</reference>